<dbReference type="AlphaFoldDB" id="A0AAN4ZLK2"/>
<dbReference type="InterPro" id="IPR042099">
    <property type="entry name" value="ANL_N_sf"/>
</dbReference>
<proteinExistence type="inferred from homology"/>
<evidence type="ECO:0000313" key="6">
    <source>
        <dbReference type="EMBL" id="GMR41246.1"/>
    </source>
</evidence>
<accession>A0AAN4ZLK2</accession>
<comment type="similarity">
    <text evidence="2">Belongs to the ATP-dependent AMP-binding enzyme family.</text>
</comment>
<feature type="non-terminal residue" evidence="6">
    <location>
        <position position="1"/>
    </location>
</feature>
<dbReference type="PANTHER" id="PTHR24096">
    <property type="entry name" value="LONG-CHAIN-FATTY-ACID--COA LIGASE"/>
    <property type="match status" value="1"/>
</dbReference>
<comment type="caution">
    <text evidence="6">The sequence shown here is derived from an EMBL/GenBank/DDBJ whole genome shotgun (WGS) entry which is preliminary data.</text>
</comment>
<keyword evidence="4" id="KW-0576">Peroxisome</keyword>
<dbReference type="EMBL" id="BTRK01000003">
    <property type="protein sequence ID" value="GMR41246.1"/>
    <property type="molecule type" value="Genomic_DNA"/>
</dbReference>
<dbReference type="Gene3D" id="3.40.50.12780">
    <property type="entry name" value="N-terminal domain of ligase-like"/>
    <property type="match status" value="1"/>
</dbReference>
<protein>
    <recommendedName>
        <fullName evidence="5">AMP-dependent synthetase/ligase domain-containing protein</fullName>
    </recommendedName>
</protein>
<keyword evidence="3" id="KW-0436">Ligase</keyword>
<evidence type="ECO:0000256" key="4">
    <source>
        <dbReference type="ARBA" id="ARBA00023140"/>
    </source>
</evidence>
<reference evidence="7" key="1">
    <citation type="submission" date="2022-10" db="EMBL/GenBank/DDBJ databases">
        <title>Genome assembly of Pristionchus species.</title>
        <authorList>
            <person name="Yoshida K."/>
            <person name="Sommer R.J."/>
        </authorList>
    </citation>
    <scope>NUCLEOTIDE SEQUENCE [LARGE SCALE GENOMIC DNA]</scope>
    <source>
        <strain evidence="7">RS5460</strain>
    </source>
</reference>
<feature type="non-terminal residue" evidence="6">
    <location>
        <position position="135"/>
    </location>
</feature>
<evidence type="ECO:0000256" key="2">
    <source>
        <dbReference type="ARBA" id="ARBA00006432"/>
    </source>
</evidence>
<gene>
    <name evidence="6" type="ORF">PMAYCL1PPCAC_11441</name>
</gene>
<feature type="domain" description="AMP-dependent synthetase/ligase" evidence="5">
    <location>
        <begin position="15"/>
        <end position="121"/>
    </location>
</feature>
<dbReference type="PANTHER" id="PTHR24096:SF149">
    <property type="entry name" value="AMP-BINDING DOMAIN-CONTAINING PROTEIN-RELATED"/>
    <property type="match status" value="1"/>
</dbReference>
<dbReference type="GO" id="GO:0016405">
    <property type="term" value="F:CoA-ligase activity"/>
    <property type="evidence" value="ECO:0007669"/>
    <property type="project" value="TreeGrafter"/>
</dbReference>
<sequence length="135" mass="15109">LMDLVFTNSILKSVEENAVKRPNVNALYDETGRDTRKISYKNLHEQVKGTTQFLRDHSFCSGDRAGLYFKNAIEFPILHLGVWTCGGTIVGVSTLIDADELRELWIDSETSVVFTTKHHLETAIRAASGCPVLRV</sequence>
<organism evidence="6 7">
    <name type="scientific">Pristionchus mayeri</name>
    <dbReference type="NCBI Taxonomy" id="1317129"/>
    <lineage>
        <taxon>Eukaryota</taxon>
        <taxon>Metazoa</taxon>
        <taxon>Ecdysozoa</taxon>
        <taxon>Nematoda</taxon>
        <taxon>Chromadorea</taxon>
        <taxon>Rhabditida</taxon>
        <taxon>Rhabditina</taxon>
        <taxon>Diplogasteromorpha</taxon>
        <taxon>Diplogasteroidea</taxon>
        <taxon>Neodiplogasteridae</taxon>
        <taxon>Pristionchus</taxon>
    </lineage>
</organism>
<dbReference type="GO" id="GO:0005777">
    <property type="term" value="C:peroxisome"/>
    <property type="evidence" value="ECO:0007669"/>
    <property type="project" value="UniProtKB-SubCell"/>
</dbReference>
<dbReference type="InterPro" id="IPR000873">
    <property type="entry name" value="AMP-dep_synth/lig_dom"/>
</dbReference>
<comment type="subcellular location">
    <subcellularLocation>
        <location evidence="1">Peroxisome</location>
    </subcellularLocation>
</comment>
<keyword evidence="7" id="KW-1185">Reference proteome</keyword>
<dbReference type="SUPFAM" id="SSF56801">
    <property type="entry name" value="Acetyl-CoA synthetase-like"/>
    <property type="match status" value="1"/>
</dbReference>
<evidence type="ECO:0000256" key="1">
    <source>
        <dbReference type="ARBA" id="ARBA00004275"/>
    </source>
</evidence>
<name>A0AAN4ZLK2_9BILA</name>
<dbReference type="Proteomes" id="UP001328107">
    <property type="component" value="Unassembled WGS sequence"/>
</dbReference>
<evidence type="ECO:0000259" key="5">
    <source>
        <dbReference type="Pfam" id="PF00501"/>
    </source>
</evidence>
<evidence type="ECO:0000256" key="3">
    <source>
        <dbReference type="ARBA" id="ARBA00022598"/>
    </source>
</evidence>
<dbReference type="Pfam" id="PF00501">
    <property type="entry name" value="AMP-binding"/>
    <property type="match status" value="1"/>
</dbReference>
<evidence type="ECO:0000313" key="7">
    <source>
        <dbReference type="Proteomes" id="UP001328107"/>
    </source>
</evidence>